<dbReference type="GO" id="GO:0016811">
    <property type="term" value="F:hydrolase activity, acting on carbon-nitrogen (but not peptide) bonds, in linear amides"/>
    <property type="evidence" value="ECO:0007669"/>
    <property type="project" value="InterPro"/>
</dbReference>
<dbReference type="SUPFAM" id="SSF141130">
    <property type="entry name" value="Acetamidase/Formamidase-like"/>
    <property type="match status" value="1"/>
</dbReference>
<dbReference type="OrthoDB" id="9785236at2"/>
<protein>
    <submittedName>
        <fullName evidence="1">Acetamidase/formamidase</fullName>
    </submittedName>
</protein>
<keyword evidence="2" id="KW-1185">Reference proteome</keyword>
<evidence type="ECO:0000313" key="1">
    <source>
        <dbReference type="EMBL" id="SKA15322.1"/>
    </source>
</evidence>
<dbReference type="AlphaFoldDB" id="A0A1T4RH46"/>
<dbReference type="Pfam" id="PF03069">
    <property type="entry name" value="FmdA_AmdA"/>
    <property type="match status" value="2"/>
</dbReference>
<proteinExistence type="predicted"/>
<dbReference type="Gene3D" id="3.10.28.20">
    <property type="entry name" value="Acetamidase/Formamidase-like domains"/>
    <property type="match status" value="1"/>
</dbReference>
<dbReference type="PANTHER" id="PTHR31891:SF1">
    <property type="entry name" value="FORMAMIDASE C869.04-RELATED"/>
    <property type="match status" value="1"/>
</dbReference>
<name>A0A1T4RH46_9HYPH</name>
<evidence type="ECO:0000313" key="2">
    <source>
        <dbReference type="Proteomes" id="UP000190092"/>
    </source>
</evidence>
<dbReference type="EMBL" id="FUWJ01000005">
    <property type="protein sequence ID" value="SKA15322.1"/>
    <property type="molecule type" value="Genomic_DNA"/>
</dbReference>
<accession>A0A1T4RH46</accession>
<organism evidence="1 2">
    <name type="scientific">Enhydrobacter aerosaccus</name>
    <dbReference type="NCBI Taxonomy" id="225324"/>
    <lineage>
        <taxon>Bacteria</taxon>
        <taxon>Pseudomonadati</taxon>
        <taxon>Pseudomonadota</taxon>
        <taxon>Alphaproteobacteria</taxon>
        <taxon>Hyphomicrobiales</taxon>
        <taxon>Enhydrobacter</taxon>
    </lineage>
</organism>
<sequence length="312" mass="34303">MATHELHSSPETCHWGYFDSQLKPSLSLKSGDIATIHCVSGAAEILPQPPMNVLPEHREILGKLKPHLGRHILTGPVHVEGAERGDVLAVEVLDIKFRTNWGWNVQRPLMGTLPEDFQFYRLTHIPIDSNRGVCTMPWGTEIELKPFFGIMGVAPPPEWGQCSSVEPRAFGGNIDNKHFNVGTTVYFPVFAPGALFSTGDGHGVQGDGEVNLTALETSLSGTFRFTVRKDMKLNNPRAETATHWITHGFDTDLDDAAKEALRDMIRLITAKTGLKPEDAYMLCSLKGDLHITQTVDGNKGVHCMMEKALIGG</sequence>
<dbReference type="Proteomes" id="UP000190092">
    <property type="component" value="Unassembled WGS sequence"/>
</dbReference>
<dbReference type="PANTHER" id="PTHR31891">
    <property type="entry name" value="FORMAMIDASE C869.04-RELATED"/>
    <property type="match status" value="1"/>
</dbReference>
<gene>
    <name evidence="1" type="ORF">SAMN02745126_03787</name>
</gene>
<reference evidence="2" key="1">
    <citation type="submission" date="2017-02" db="EMBL/GenBank/DDBJ databases">
        <authorList>
            <person name="Varghese N."/>
            <person name="Submissions S."/>
        </authorList>
    </citation>
    <scope>NUCLEOTIDE SEQUENCE [LARGE SCALE GENOMIC DNA]</scope>
    <source>
        <strain evidence="2">ATCC 27094</strain>
    </source>
</reference>
<dbReference type="Gene3D" id="2.60.120.580">
    <property type="entry name" value="Acetamidase/Formamidase-like domains"/>
    <property type="match status" value="2"/>
</dbReference>
<dbReference type="STRING" id="225324.SAMN02745126_03787"/>
<dbReference type="RefSeq" id="WP_085935479.1">
    <property type="nucleotide sequence ID" value="NZ_FUWJ01000005.1"/>
</dbReference>
<dbReference type="InterPro" id="IPR004304">
    <property type="entry name" value="FmdA_AmdA"/>
</dbReference>